<evidence type="ECO:0000313" key="8">
    <source>
        <dbReference type="Proteomes" id="UP000306102"/>
    </source>
</evidence>
<keyword evidence="3" id="KW-0677">Repeat</keyword>
<protein>
    <submittedName>
        <fullName evidence="7">Uncharacterized protein</fullName>
    </submittedName>
</protein>
<keyword evidence="4" id="KW-0611">Plant defense</keyword>
<dbReference type="InterPro" id="IPR001611">
    <property type="entry name" value="Leu-rich_rpt"/>
</dbReference>
<evidence type="ECO:0000256" key="1">
    <source>
        <dbReference type="ARBA" id="ARBA00008894"/>
    </source>
</evidence>
<dbReference type="PROSITE" id="PS51450">
    <property type="entry name" value="LRR"/>
    <property type="match status" value="1"/>
</dbReference>
<dbReference type="Proteomes" id="UP000306102">
    <property type="component" value="Unassembled WGS sequence"/>
</dbReference>
<dbReference type="InterPro" id="IPR057135">
    <property type="entry name" value="At4g27190-like_LRR"/>
</dbReference>
<dbReference type="Pfam" id="PF23247">
    <property type="entry name" value="LRR_RPS2"/>
    <property type="match status" value="1"/>
</dbReference>
<evidence type="ECO:0000256" key="3">
    <source>
        <dbReference type="ARBA" id="ARBA00022737"/>
    </source>
</evidence>
<dbReference type="SUPFAM" id="SSF52058">
    <property type="entry name" value="L domain-like"/>
    <property type="match status" value="2"/>
</dbReference>
<keyword evidence="2" id="KW-0433">Leucine-rich repeat</keyword>
<dbReference type="Gene3D" id="3.40.50.300">
    <property type="entry name" value="P-loop containing nucleotide triphosphate hydrolases"/>
    <property type="match status" value="1"/>
</dbReference>
<dbReference type="SUPFAM" id="SSF52540">
    <property type="entry name" value="P-loop containing nucleoside triphosphate hydrolases"/>
    <property type="match status" value="1"/>
</dbReference>
<accession>A0A4S4F2I6</accession>
<dbReference type="InterPro" id="IPR032675">
    <property type="entry name" value="LRR_dom_sf"/>
</dbReference>
<name>A0A4S4F2I6_CAMSN</name>
<organism evidence="7 8">
    <name type="scientific">Camellia sinensis var. sinensis</name>
    <name type="common">China tea</name>
    <dbReference type="NCBI Taxonomy" id="542762"/>
    <lineage>
        <taxon>Eukaryota</taxon>
        <taxon>Viridiplantae</taxon>
        <taxon>Streptophyta</taxon>
        <taxon>Embryophyta</taxon>
        <taxon>Tracheophyta</taxon>
        <taxon>Spermatophyta</taxon>
        <taxon>Magnoliopsida</taxon>
        <taxon>eudicotyledons</taxon>
        <taxon>Gunneridae</taxon>
        <taxon>Pentapetalae</taxon>
        <taxon>asterids</taxon>
        <taxon>Ericales</taxon>
        <taxon>Theaceae</taxon>
        <taxon>Camellia</taxon>
    </lineage>
</organism>
<dbReference type="PANTHER" id="PTHR33463">
    <property type="entry name" value="NB-ARC DOMAIN-CONTAINING PROTEIN-RELATED"/>
    <property type="match status" value="1"/>
</dbReference>
<sequence length="1239" mass="140195">MSPSTVAERKRELFKLLKDKEVPRIVLFGESGVGKTWTAREMSLLAKNKGVIDIALWVFLNRQHDRASLCDSMAHQLSLLSTTREAEVEDKNEESENPRDLQHQIEATVAGKKLLLVLDDEGNKMSAQEIMSELETLLNVNLQNHKILITKRINRINSQEIIGSKIEVKPLSKDESLSLLQKHVRTGVYEVPGIRALAGALFEKTENLTKNFPAAIVLLAKAFNYFAQQDNGLQKLKRSLEEASGNDIYNITHLLRSGYDLLPNSVLIDCFCSGSHFFRDCRRIHYNELIAYWMMEGYFGQINCMEEAYERGHQVLMELIDCQILKIVEADCVTMEGLALNLDDIVMERAITNFDDCYRCGFGGTASLGLANVFGYGNWQGLGRITQKDGGMKTLQSRKQGQKFSTLLLDGNFLSREFPRSFFQSNQELQVLALFNPPLKTFSPSSSMMHELFILVLRGCSFMEKIDQVEFTLKFEKLTVLEISGPNSLTTIPDEFFKHLPQLRSLNLSALQIESLPSSLYELSELSWLILRDCSRLKTLKSLRNFKNLTVLDLSGATSLENIQDKTFSQNGKLQMLNFSKTKIKSIPLIKNLKYLTHLLLSGCPELVRLRGISSVASLQVLDLSNASQFNEFHDQSLENNVSLKILDLSGTILDHGNPRQLNSKNSPPEKSLLCIETLGVLEVLDLSKTHIRTLPSLSNHLNLRRLLLSSCAYLEELVDLNPLKKLEVLDLSGCIALTKLPDGIFDQMSCLWRLDLSETKIKYLPSLSNLSNLRHLLLKKCTELQPPLHLKSLSKLEELNLCGITSLLEIGADLLGNMSHLRILDLSETPLQQPPSMSNLKNIHQLYLRDCSSLEAVPGLEALTKLEVLDLSGTAVDHLPSLENFSNLRQLLLRDCPGLQEFLQLELLHLLRGTVKDLPKGISELTHLELLDLPNMRNTQGAGSNKLKEPNQYGWGISSLPAETVGDKNKPPVSVSSSQFLQFLENNPLLRNTIFRQFHISVHPIEERDRKGVVSFYRDDFMFRDIYFQTKQFSNFEEQGSLAIRGFRHSPKGINEVLSHADCVFLVDNAFQRWISDLGASNLQVLKGCWIERCREMECVFHEEEVEEMVKLESLEVLWVSNSVNLKGIYCGSWQSKTFQNLKHLYLDCCPKLSIVFSSSQLPINLQVLQIKFCDELEAVFEHASPKPELPHLNTLYLWELPKLKRIGCALPPPLTPKVWGCPNLADFKENVKLARSS</sequence>
<evidence type="ECO:0000259" key="6">
    <source>
        <dbReference type="Pfam" id="PF23247"/>
    </source>
</evidence>
<dbReference type="InterPro" id="IPR003591">
    <property type="entry name" value="Leu-rich_rpt_typical-subtyp"/>
</dbReference>
<evidence type="ECO:0000259" key="5">
    <source>
        <dbReference type="Pfam" id="PF00931"/>
    </source>
</evidence>
<dbReference type="PANTHER" id="PTHR33463:SF218">
    <property type="entry name" value="DISEASE RESISTANCE PROTEIN RPS2-LIKE"/>
    <property type="match status" value="1"/>
</dbReference>
<dbReference type="InterPro" id="IPR002182">
    <property type="entry name" value="NB-ARC"/>
</dbReference>
<dbReference type="PRINTS" id="PR00364">
    <property type="entry name" value="DISEASERSIST"/>
</dbReference>
<evidence type="ECO:0000256" key="2">
    <source>
        <dbReference type="ARBA" id="ARBA00022614"/>
    </source>
</evidence>
<comment type="caution">
    <text evidence="7">The sequence shown here is derived from an EMBL/GenBank/DDBJ whole genome shotgun (WGS) entry which is preliminary data.</text>
</comment>
<dbReference type="EMBL" id="SDRB02000310">
    <property type="protein sequence ID" value="THG23422.1"/>
    <property type="molecule type" value="Genomic_DNA"/>
</dbReference>
<feature type="domain" description="NB-ARC" evidence="5">
    <location>
        <begin position="15"/>
        <end position="184"/>
    </location>
</feature>
<proteinExistence type="inferred from homology"/>
<dbReference type="Gene3D" id="3.80.10.10">
    <property type="entry name" value="Ribonuclease Inhibitor"/>
    <property type="match status" value="5"/>
</dbReference>
<dbReference type="SMART" id="SM00369">
    <property type="entry name" value="LRR_TYP"/>
    <property type="match status" value="7"/>
</dbReference>
<evidence type="ECO:0000256" key="4">
    <source>
        <dbReference type="ARBA" id="ARBA00022821"/>
    </source>
</evidence>
<dbReference type="Pfam" id="PF00931">
    <property type="entry name" value="NB-ARC"/>
    <property type="match status" value="1"/>
</dbReference>
<evidence type="ECO:0000313" key="7">
    <source>
        <dbReference type="EMBL" id="THG23422.1"/>
    </source>
</evidence>
<dbReference type="GO" id="GO:0043531">
    <property type="term" value="F:ADP binding"/>
    <property type="evidence" value="ECO:0007669"/>
    <property type="project" value="InterPro"/>
</dbReference>
<dbReference type="AlphaFoldDB" id="A0A4S4F2I6"/>
<feature type="domain" description="Disease resistance protein At4g27190-like leucine-rich repeats" evidence="6">
    <location>
        <begin position="1124"/>
        <end position="1208"/>
    </location>
</feature>
<gene>
    <name evidence="7" type="ORF">TEA_024926</name>
</gene>
<dbReference type="GO" id="GO:0051707">
    <property type="term" value="P:response to other organism"/>
    <property type="evidence" value="ECO:0007669"/>
    <property type="project" value="UniProtKB-ARBA"/>
</dbReference>
<reference evidence="7 8" key="1">
    <citation type="journal article" date="2018" name="Proc. Natl. Acad. Sci. U.S.A.">
        <title>Draft genome sequence of Camellia sinensis var. sinensis provides insights into the evolution of the tea genome and tea quality.</title>
        <authorList>
            <person name="Wei C."/>
            <person name="Yang H."/>
            <person name="Wang S."/>
            <person name="Zhao J."/>
            <person name="Liu C."/>
            <person name="Gao L."/>
            <person name="Xia E."/>
            <person name="Lu Y."/>
            <person name="Tai Y."/>
            <person name="She G."/>
            <person name="Sun J."/>
            <person name="Cao H."/>
            <person name="Tong W."/>
            <person name="Gao Q."/>
            <person name="Li Y."/>
            <person name="Deng W."/>
            <person name="Jiang X."/>
            <person name="Wang W."/>
            <person name="Chen Q."/>
            <person name="Zhang S."/>
            <person name="Li H."/>
            <person name="Wu J."/>
            <person name="Wang P."/>
            <person name="Li P."/>
            <person name="Shi C."/>
            <person name="Zheng F."/>
            <person name="Jian J."/>
            <person name="Huang B."/>
            <person name="Shan D."/>
            <person name="Shi M."/>
            <person name="Fang C."/>
            <person name="Yue Y."/>
            <person name="Li F."/>
            <person name="Li D."/>
            <person name="Wei S."/>
            <person name="Han B."/>
            <person name="Jiang C."/>
            <person name="Yin Y."/>
            <person name="Xia T."/>
            <person name="Zhang Z."/>
            <person name="Bennetzen J.L."/>
            <person name="Zhao S."/>
            <person name="Wan X."/>
        </authorList>
    </citation>
    <scope>NUCLEOTIDE SEQUENCE [LARGE SCALE GENOMIC DNA]</scope>
    <source>
        <strain evidence="8">cv. Shuchazao</strain>
        <tissue evidence="7">Leaf</tissue>
    </source>
</reference>
<keyword evidence="8" id="KW-1185">Reference proteome</keyword>
<dbReference type="GO" id="GO:0006952">
    <property type="term" value="P:defense response"/>
    <property type="evidence" value="ECO:0007669"/>
    <property type="project" value="UniProtKB-ARBA"/>
</dbReference>
<dbReference type="Pfam" id="PF13855">
    <property type="entry name" value="LRR_8"/>
    <property type="match status" value="3"/>
</dbReference>
<dbReference type="InterPro" id="IPR027417">
    <property type="entry name" value="P-loop_NTPase"/>
</dbReference>
<comment type="similarity">
    <text evidence="1">Belongs to the disease resistance NB-LRR family.</text>
</comment>
<dbReference type="InterPro" id="IPR050905">
    <property type="entry name" value="Plant_NBS-LRR"/>
</dbReference>